<dbReference type="KEGG" id="fcs:TRV642_2458"/>
<protein>
    <submittedName>
        <fullName evidence="1">Uncharacterized protein</fullName>
    </submittedName>
</protein>
<dbReference type="Proteomes" id="UP001152749">
    <property type="component" value="Chromosome"/>
</dbReference>
<gene>
    <name evidence="1" type="ORF">TRV642_2458</name>
</gene>
<evidence type="ECO:0000313" key="2">
    <source>
        <dbReference type="Proteomes" id="UP001152749"/>
    </source>
</evidence>
<proteinExistence type="predicted"/>
<evidence type="ECO:0000313" key="1">
    <source>
        <dbReference type="EMBL" id="CAI2767332.1"/>
    </source>
</evidence>
<dbReference type="EMBL" id="OX336425">
    <property type="protein sequence ID" value="CAI2767332.1"/>
    <property type="molecule type" value="Genomic_DNA"/>
</dbReference>
<name>A0A9W4XEM6_9FLAO</name>
<reference evidence="1" key="1">
    <citation type="submission" date="2022-09" db="EMBL/GenBank/DDBJ databases">
        <authorList>
            <person name="Duchaud E."/>
        </authorList>
    </citation>
    <scope>NUCLEOTIDE SEQUENCE</scope>
    <source>
        <strain evidence="1">TRV642</strain>
    </source>
</reference>
<accession>A0A9W4XEM6</accession>
<dbReference type="AlphaFoldDB" id="A0A9W4XEM6"/>
<organism evidence="1 2">
    <name type="scientific">Flavobacterium collinsii</name>
    <dbReference type="NCBI Taxonomy" id="1114861"/>
    <lineage>
        <taxon>Bacteria</taxon>
        <taxon>Pseudomonadati</taxon>
        <taxon>Bacteroidota</taxon>
        <taxon>Flavobacteriia</taxon>
        <taxon>Flavobacteriales</taxon>
        <taxon>Flavobacteriaceae</taxon>
        <taxon>Flavobacterium</taxon>
    </lineage>
</organism>
<sequence>MHLNTNKNIEEQIENLTISLLEMVNLYCWNDISENLVYILSDISKVEGENFFIQRRNKNKLNKKTKPKNFNEAILDLKEIYDSIYDINLYVYKAEKHQTIIDIRYFPKSELTTDHLKTVRNNTPMLHCKIAHPPYFKNEEKKFDVNWELGGINYHWNMFWWKANYKWHRHITSSGSSNKN</sequence>